<dbReference type="InterPro" id="IPR036390">
    <property type="entry name" value="WH_DNA-bd_sf"/>
</dbReference>
<dbReference type="GO" id="GO:0003700">
    <property type="term" value="F:DNA-binding transcription factor activity"/>
    <property type="evidence" value="ECO:0007669"/>
    <property type="project" value="InterPro"/>
</dbReference>
<accession>A0A7W8VBF7</accession>
<dbReference type="Gene3D" id="1.10.10.10">
    <property type="entry name" value="Winged helix-like DNA-binding domain superfamily/Winged helix DNA-binding domain"/>
    <property type="match status" value="1"/>
</dbReference>
<keyword evidence="2" id="KW-0238">DNA-binding</keyword>
<evidence type="ECO:0000313" key="3">
    <source>
        <dbReference type="Proteomes" id="UP000572635"/>
    </source>
</evidence>
<dbReference type="Proteomes" id="UP000572635">
    <property type="component" value="Unassembled WGS sequence"/>
</dbReference>
<dbReference type="PANTHER" id="PTHR33164">
    <property type="entry name" value="TRANSCRIPTIONAL REGULATOR, MARR FAMILY"/>
    <property type="match status" value="1"/>
</dbReference>
<evidence type="ECO:0000313" key="2">
    <source>
        <dbReference type="EMBL" id="MBB5430286.1"/>
    </source>
</evidence>
<keyword evidence="3" id="KW-1185">Reference proteome</keyword>
<dbReference type="PROSITE" id="PS50995">
    <property type="entry name" value="HTH_MARR_2"/>
    <property type="match status" value="1"/>
</dbReference>
<dbReference type="Pfam" id="PF12802">
    <property type="entry name" value="MarR_2"/>
    <property type="match status" value="1"/>
</dbReference>
<sequence>MIADAPAPGPGRTLFRFVRHWSRRIPGADPEHGRDVMVTEAVLARQEEGGATVNAVAEELGIDQSGASRLVSRAERNGYLRKAPAPGDARRRVLVVTDEGAALLRAAHRWQESVFAELTADWTGAEVEEFHRLMGRLTAARYDRPEPGGRAARE</sequence>
<comment type="caution">
    <text evidence="2">The sequence shown here is derived from an EMBL/GenBank/DDBJ whole genome shotgun (WGS) entry which is preliminary data.</text>
</comment>
<dbReference type="PANTHER" id="PTHR33164:SF57">
    <property type="entry name" value="MARR-FAMILY TRANSCRIPTIONAL REGULATOR"/>
    <property type="match status" value="1"/>
</dbReference>
<evidence type="ECO:0000259" key="1">
    <source>
        <dbReference type="PROSITE" id="PS50995"/>
    </source>
</evidence>
<dbReference type="SUPFAM" id="SSF46785">
    <property type="entry name" value="Winged helix' DNA-binding domain"/>
    <property type="match status" value="1"/>
</dbReference>
<dbReference type="GO" id="GO:0006950">
    <property type="term" value="P:response to stress"/>
    <property type="evidence" value="ECO:0007669"/>
    <property type="project" value="TreeGrafter"/>
</dbReference>
<dbReference type="InterPro" id="IPR036388">
    <property type="entry name" value="WH-like_DNA-bd_sf"/>
</dbReference>
<dbReference type="PRINTS" id="PR00598">
    <property type="entry name" value="HTHMARR"/>
</dbReference>
<feature type="domain" description="HTH marR-type" evidence="1">
    <location>
        <begin position="1"/>
        <end position="139"/>
    </location>
</feature>
<dbReference type="GO" id="GO:0003677">
    <property type="term" value="F:DNA binding"/>
    <property type="evidence" value="ECO:0007669"/>
    <property type="project" value="UniProtKB-KW"/>
</dbReference>
<dbReference type="InterPro" id="IPR039422">
    <property type="entry name" value="MarR/SlyA-like"/>
</dbReference>
<name>A0A7W8VBF7_9ACTN</name>
<protein>
    <submittedName>
        <fullName evidence="2">DNA-binding MarR family transcriptional regulator</fullName>
    </submittedName>
</protein>
<dbReference type="InterPro" id="IPR000835">
    <property type="entry name" value="HTH_MarR-typ"/>
</dbReference>
<organism evidence="2 3">
    <name type="scientific">Nocardiopsis composta</name>
    <dbReference type="NCBI Taxonomy" id="157465"/>
    <lineage>
        <taxon>Bacteria</taxon>
        <taxon>Bacillati</taxon>
        <taxon>Actinomycetota</taxon>
        <taxon>Actinomycetes</taxon>
        <taxon>Streptosporangiales</taxon>
        <taxon>Nocardiopsidaceae</taxon>
        <taxon>Nocardiopsis</taxon>
    </lineage>
</organism>
<dbReference type="EMBL" id="JACHDB010000001">
    <property type="protein sequence ID" value="MBB5430286.1"/>
    <property type="molecule type" value="Genomic_DNA"/>
</dbReference>
<proteinExistence type="predicted"/>
<dbReference type="AlphaFoldDB" id="A0A7W8VBF7"/>
<dbReference type="RefSeq" id="WP_184388061.1">
    <property type="nucleotide sequence ID" value="NZ_BAAAJD010000066.1"/>
</dbReference>
<reference evidence="2 3" key="1">
    <citation type="submission" date="2020-08" db="EMBL/GenBank/DDBJ databases">
        <title>Sequencing the genomes of 1000 actinobacteria strains.</title>
        <authorList>
            <person name="Klenk H.-P."/>
        </authorList>
    </citation>
    <scope>NUCLEOTIDE SEQUENCE [LARGE SCALE GENOMIC DNA]</scope>
    <source>
        <strain evidence="2 3">DSM 44551</strain>
    </source>
</reference>
<gene>
    <name evidence="2" type="ORF">HDA36_000370</name>
</gene>